<keyword evidence="1" id="KW-1133">Transmembrane helix</keyword>
<keyword evidence="1" id="KW-0472">Membrane</keyword>
<dbReference type="Proteomes" id="UP000823900">
    <property type="component" value="Unassembled WGS sequence"/>
</dbReference>
<evidence type="ECO:0000256" key="1">
    <source>
        <dbReference type="SAM" id="Phobius"/>
    </source>
</evidence>
<comment type="caution">
    <text evidence="2">The sequence shown here is derived from an EMBL/GenBank/DDBJ whole genome shotgun (WGS) entry which is preliminary data.</text>
</comment>
<dbReference type="EMBL" id="DWZA01000060">
    <property type="protein sequence ID" value="HJA71300.1"/>
    <property type="molecule type" value="Genomic_DNA"/>
</dbReference>
<dbReference type="AlphaFoldDB" id="A0A9D2HIB2"/>
<protein>
    <submittedName>
        <fullName evidence="2">Uncharacterized protein</fullName>
    </submittedName>
</protein>
<name>A0A9D2HIB2_9FIRM</name>
<evidence type="ECO:0000313" key="2">
    <source>
        <dbReference type="EMBL" id="HJA71300.1"/>
    </source>
</evidence>
<dbReference type="InterPro" id="IPR046088">
    <property type="entry name" value="DUF6106"/>
</dbReference>
<evidence type="ECO:0000313" key="3">
    <source>
        <dbReference type="Proteomes" id="UP000823900"/>
    </source>
</evidence>
<proteinExistence type="predicted"/>
<accession>A0A9D2HIB2</accession>
<sequence>MNDVVLEWIVPYFMPVKKRLLKAVLLSAAVVLIADGILFYPVILLPAVVLAAVDFFLFRSWKLEFEYSYVNGDLTISKIIHKEKRKDVFHCERKEIQWVQKGRVPTEHAKPKDFSSGWEKASVYTLKTADRTVYIEPNEEFLQEMTIYRKVKQ</sequence>
<reference evidence="2" key="1">
    <citation type="journal article" date="2021" name="PeerJ">
        <title>Extensive microbial diversity within the chicken gut microbiome revealed by metagenomics and culture.</title>
        <authorList>
            <person name="Gilroy R."/>
            <person name="Ravi A."/>
            <person name="Getino M."/>
            <person name="Pursley I."/>
            <person name="Horton D.L."/>
            <person name="Alikhan N.F."/>
            <person name="Baker D."/>
            <person name="Gharbi K."/>
            <person name="Hall N."/>
            <person name="Watson M."/>
            <person name="Adriaenssens E.M."/>
            <person name="Foster-Nyarko E."/>
            <person name="Jarju S."/>
            <person name="Secka A."/>
            <person name="Antonio M."/>
            <person name="Oren A."/>
            <person name="Chaudhuri R.R."/>
            <person name="La Ragione R."/>
            <person name="Hildebrand F."/>
            <person name="Pallen M.J."/>
        </authorList>
    </citation>
    <scope>NUCLEOTIDE SEQUENCE</scope>
    <source>
        <strain evidence="2">CHK178-16964</strain>
    </source>
</reference>
<keyword evidence="1" id="KW-0812">Transmembrane</keyword>
<reference evidence="2" key="2">
    <citation type="submission" date="2021-04" db="EMBL/GenBank/DDBJ databases">
        <authorList>
            <person name="Gilroy R."/>
        </authorList>
    </citation>
    <scope>NUCLEOTIDE SEQUENCE</scope>
    <source>
        <strain evidence="2">CHK178-16964</strain>
    </source>
</reference>
<dbReference type="Pfam" id="PF19601">
    <property type="entry name" value="DUF6106"/>
    <property type="match status" value="1"/>
</dbReference>
<gene>
    <name evidence="2" type="ORF">IAA07_06915</name>
</gene>
<feature type="transmembrane region" description="Helical" evidence="1">
    <location>
        <begin position="20"/>
        <end position="53"/>
    </location>
</feature>
<organism evidence="2 3">
    <name type="scientific">Candidatus Lachnoclostridium stercoravium</name>
    <dbReference type="NCBI Taxonomy" id="2838633"/>
    <lineage>
        <taxon>Bacteria</taxon>
        <taxon>Bacillati</taxon>
        <taxon>Bacillota</taxon>
        <taxon>Clostridia</taxon>
        <taxon>Lachnospirales</taxon>
        <taxon>Lachnospiraceae</taxon>
    </lineage>
</organism>